<evidence type="ECO:0000313" key="4">
    <source>
        <dbReference type="EMBL" id="ACZ42968.1"/>
    </source>
</evidence>
<dbReference type="SUPFAM" id="SSF51569">
    <property type="entry name" value="Aldolase"/>
    <property type="match status" value="1"/>
</dbReference>
<protein>
    <submittedName>
        <fullName evidence="4">Phospho-2-dehydro-3-deoxyheptonate aldolase</fullName>
    </submittedName>
</protein>
<dbReference type="GO" id="GO:0009073">
    <property type="term" value="P:aromatic amino acid family biosynthetic process"/>
    <property type="evidence" value="ECO:0007669"/>
    <property type="project" value="InterPro"/>
</dbReference>
<dbReference type="NCBIfam" id="NF009239">
    <property type="entry name" value="PRK12595.1"/>
    <property type="match status" value="1"/>
</dbReference>
<accession>D1CGU7</accession>
<dbReference type="KEGG" id="ttr:Tter_2065"/>
<dbReference type="InterPro" id="IPR052899">
    <property type="entry name" value="Class-I_DAHP_synthase"/>
</dbReference>
<evidence type="ECO:0000259" key="3">
    <source>
        <dbReference type="Pfam" id="PF18152"/>
    </source>
</evidence>
<keyword evidence="1" id="KW-0808">Transferase</keyword>
<dbReference type="eggNOG" id="COG2876">
    <property type="taxonomic scope" value="Bacteria"/>
</dbReference>
<proteinExistence type="predicted"/>
<keyword evidence="5" id="KW-1185">Reference proteome</keyword>
<feature type="domain" description="DAHP synthetase I/KDSA" evidence="2">
    <location>
        <begin position="85"/>
        <end position="325"/>
    </location>
</feature>
<dbReference type="InterPro" id="IPR006268">
    <property type="entry name" value="DAHP_syn_2"/>
</dbReference>
<dbReference type="Gene3D" id="3.30.70.1140">
    <property type="entry name" value="Phospho-2-dehydro-3-deoxyheptonate aldolase, domain 1"/>
    <property type="match status" value="1"/>
</dbReference>
<organism evidence="4 5">
    <name type="scientific">Thermobaculum terrenum (strain ATCC BAA-798 / CCMEE 7001 / YNP1)</name>
    <dbReference type="NCBI Taxonomy" id="525904"/>
    <lineage>
        <taxon>Bacteria</taxon>
        <taxon>Bacillati</taxon>
        <taxon>Chloroflexota</taxon>
        <taxon>Chloroflexia</taxon>
        <taxon>Candidatus Thermobaculales</taxon>
        <taxon>Candidatus Thermobaculaceae</taxon>
        <taxon>Thermobaculum</taxon>
    </lineage>
</organism>
<dbReference type="RefSeq" id="WP_012875999.1">
    <property type="nucleotide sequence ID" value="NC_013526.1"/>
</dbReference>
<dbReference type="InterPro" id="IPR013785">
    <property type="entry name" value="Aldolase_TIM"/>
</dbReference>
<feature type="domain" description="DAHP synthase ferredoxin-like" evidence="3">
    <location>
        <begin position="1"/>
        <end position="69"/>
    </location>
</feature>
<dbReference type="PANTHER" id="PTHR43018:SF2">
    <property type="entry name" value="PHOSPHO-2-DEHYDRO-3-DEOXYHEPTONATE ALDOLASE"/>
    <property type="match status" value="1"/>
</dbReference>
<dbReference type="NCBIfam" id="TIGR01361">
    <property type="entry name" value="DAHP_synth_Bsub"/>
    <property type="match status" value="1"/>
</dbReference>
<dbReference type="GO" id="GO:0016740">
    <property type="term" value="F:transferase activity"/>
    <property type="evidence" value="ECO:0007669"/>
    <property type="project" value="UniProtKB-KW"/>
</dbReference>
<dbReference type="NCBIfam" id="NF006421">
    <property type="entry name" value="PRK08673.1"/>
    <property type="match status" value="1"/>
</dbReference>
<dbReference type="AlphaFoldDB" id="D1CGU7"/>
<dbReference type="Proteomes" id="UP000000323">
    <property type="component" value="Chromosome 2"/>
</dbReference>
<name>D1CGU7_THET1</name>
<reference evidence="5" key="1">
    <citation type="journal article" date="2010" name="Stand. Genomic Sci.">
        <title>Complete genome sequence of 'Thermobaculum terrenum' type strain (YNP1).</title>
        <authorList>
            <person name="Kiss H."/>
            <person name="Cleland D."/>
            <person name="Lapidus A."/>
            <person name="Lucas S."/>
            <person name="Glavina Del Rio T."/>
            <person name="Nolan M."/>
            <person name="Tice H."/>
            <person name="Han C."/>
            <person name="Goodwin L."/>
            <person name="Pitluck S."/>
            <person name="Liolios K."/>
            <person name="Ivanova N."/>
            <person name="Mavromatis K."/>
            <person name="Ovchinnikova G."/>
            <person name="Pati A."/>
            <person name="Chen A."/>
            <person name="Palaniappan K."/>
            <person name="Land M."/>
            <person name="Hauser L."/>
            <person name="Chang Y."/>
            <person name="Jeffries C."/>
            <person name="Lu M."/>
            <person name="Brettin T."/>
            <person name="Detter J."/>
            <person name="Goker M."/>
            <person name="Tindall B."/>
            <person name="Beck B."/>
            <person name="McDermott T."/>
            <person name="Woyke T."/>
            <person name="Bristow J."/>
            <person name="Eisen J."/>
            <person name="Markowitz V."/>
            <person name="Hugenholtz P."/>
            <person name="Kyrpides N."/>
            <person name="Klenk H."/>
            <person name="Cheng J."/>
        </authorList>
    </citation>
    <scope>NUCLEOTIDE SEQUENCE [LARGE SCALE GENOMIC DNA]</scope>
    <source>
        <strain evidence="5">ATCC BAA-798 / YNP1</strain>
    </source>
</reference>
<dbReference type="Gene3D" id="3.20.20.70">
    <property type="entry name" value="Aldolase class I"/>
    <property type="match status" value="1"/>
</dbReference>
<dbReference type="Pfam" id="PF00793">
    <property type="entry name" value="DAHP_synth_1"/>
    <property type="match status" value="1"/>
</dbReference>
<dbReference type="InterPro" id="IPR041071">
    <property type="entry name" value="DAHP_snth_FXD"/>
</dbReference>
<dbReference type="InterPro" id="IPR006218">
    <property type="entry name" value="DAHP1/KDSA"/>
</dbReference>
<dbReference type="EMBL" id="CP001826">
    <property type="protein sequence ID" value="ACZ42968.1"/>
    <property type="molecule type" value="Genomic_DNA"/>
</dbReference>
<evidence type="ECO:0000313" key="5">
    <source>
        <dbReference type="Proteomes" id="UP000000323"/>
    </source>
</evidence>
<sequence length="351" mass="37227">MLVIMKSSATEEEIGRVIERIEVEGLSAHVSRGMERTVIGVIGQGVDVHRIAGVLGGMSGVESLVPISKPFKLASREFHPQDTVVEVNGVRIGGEEVVVIGGPCSVESEEQTLATARAVKAAGGKLLRGGAYKPRTSPYSFRGMGVRGLEILARAREETGLGVVTEVMSVEELPVVMEYADMLQIGTRNMQNYALLEAVGRTEMPVLLKRGMSATVEEWLLAAEYIMAQGNRRVVLCERGIRSFDPYTRNVFDVGAIALVKGLSHLPVIGDPSQGTGRASLVVPVSLAAVAAGADGLLVEVHPNPEGAMSDNAQQVTFEGFEELMAGVRRVASAIGRSAAEPAREPQGVSA</sequence>
<dbReference type="PANTHER" id="PTHR43018">
    <property type="entry name" value="PHOSPHO-2-DEHYDRO-3-DEOXYHEPTONATE ALDOLASE"/>
    <property type="match status" value="1"/>
</dbReference>
<dbReference type="HOGENOM" id="CLU_062599_0_0_0"/>
<evidence type="ECO:0000259" key="2">
    <source>
        <dbReference type="Pfam" id="PF00793"/>
    </source>
</evidence>
<dbReference type="STRING" id="525904.Tter_2065"/>
<dbReference type="Pfam" id="PF18152">
    <property type="entry name" value="DAHP_snth_FXD"/>
    <property type="match status" value="1"/>
</dbReference>
<dbReference type="OrthoDB" id="9802281at2"/>
<evidence type="ECO:0000256" key="1">
    <source>
        <dbReference type="ARBA" id="ARBA00022679"/>
    </source>
</evidence>
<dbReference type="GO" id="GO:0016832">
    <property type="term" value="F:aldehyde-lyase activity"/>
    <property type="evidence" value="ECO:0007669"/>
    <property type="project" value="InterPro"/>
</dbReference>
<gene>
    <name evidence="4" type="ordered locus">Tter_2065</name>
</gene>